<feature type="domain" description="Glycosyl transferase family 1" evidence="1">
    <location>
        <begin position="195"/>
        <end position="326"/>
    </location>
</feature>
<evidence type="ECO:0000313" key="4">
    <source>
        <dbReference type="Proteomes" id="UP000540989"/>
    </source>
</evidence>
<feature type="domain" description="Glycosyltransferase subfamily 4-like N-terminal" evidence="2">
    <location>
        <begin position="27"/>
        <end position="176"/>
    </location>
</feature>
<dbReference type="PANTHER" id="PTHR45947">
    <property type="entry name" value="SULFOQUINOVOSYL TRANSFERASE SQD2"/>
    <property type="match status" value="1"/>
</dbReference>
<sequence length="394" mass="44162">MRTLHIIGTLNPASGGPAAAVSMLIEFSGPGHASEAVTLDNPSSPFLENLSYPVTALGPTRMKFGYNRRLVPWLRQNASRFDAVIVHGLWQYCGIATWRALSGKVPYFVFVHGMLDPYFKRAFPFKHLKKWAYWIAAEHWVLRSASNVLFTCTEEERLARESFWLHRWTPVVVPYGSRTPDIDLTQAAADFHQHFPHLQGRRYLLFLGRIDRKKGCDLLIDAFISTAASDPALDLVMAGPDETRWRPQLEERLRRAGISHRVHWTGMIAGTQKWGAFATCEAFVLPSHQENFGIAVAEALSCGRPVLLSDKVNIAPEIIADHAGLMETDTLQGTTNLLLCWMKMSQAERETMGANALACFQSRFDMKANVTIFNDLLEAAAHLQSNEQLTPASR</sequence>
<dbReference type="GO" id="GO:0016757">
    <property type="term" value="F:glycosyltransferase activity"/>
    <property type="evidence" value="ECO:0007669"/>
    <property type="project" value="InterPro"/>
</dbReference>
<accession>A0A7W7ZH51</accession>
<dbReference type="AlphaFoldDB" id="A0A7W7ZH51"/>
<gene>
    <name evidence="3" type="ORF">HDF16_004471</name>
</gene>
<keyword evidence="4" id="KW-1185">Reference proteome</keyword>
<protein>
    <submittedName>
        <fullName evidence="3">Glycosyltransferase involved in cell wall biosynthesis</fullName>
    </submittedName>
</protein>
<dbReference type="InterPro" id="IPR001296">
    <property type="entry name" value="Glyco_trans_1"/>
</dbReference>
<dbReference type="Pfam" id="PF00534">
    <property type="entry name" value="Glycos_transf_1"/>
    <property type="match status" value="1"/>
</dbReference>
<reference evidence="3 4" key="1">
    <citation type="submission" date="2020-08" db="EMBL/GenBank/DDBJ databases">
        <title>Genomic Encyclopedia of Type Strains, Phase IV (KMG-V): Genome sequencing to study the core and pangenomes of soil and plant-associated prokaryotes.</title>
        <authorList>
            <person name="Whitman W."/>
        </authorList>
    </citation>
    <scope>NUCLEOTIDE SEQUENCE [LARGE SCALE GENOMIC DNA]</scope>
    <source>
        <strain evidence="3 4">M8UP14</strain>
    </source>
</reference>
<dbReference type="Gene3D" id="3.40.50.2000">
    <property type="entry name" value="Glycogen Phosphorylase B"/>
    <property type="match status" value="2"/>
</dbReference>
<proteinExistence type="predicted"/>
<dbReference type="InterPro" id="IPR050194">
    <property type="entry name" value="Glycosyltransferase_grp1"/>
</dbReference>
<dbReference type="SUPFAM" id="SSF53756">
    <property type="entry name" value="UDP-Glycosyltransferase/glycogen phosphorylase"/>
    <property type="match status" value="1"/>
</dbReference>
<evidence type="ECO:0000259" key="2">
    <source>
        <dbReference type="Pfam" id="PF13579"/>
    </source>
</evidence>
<comment type="caution">
    <text evidence="3">The sequence shown here is derived from an EMBL/GenBank/DDBJ whole genome shotgun (WGS) entry which is preliminary data.</text>
</comment>
<dbReference type="Proteomes" id="UP000540989">
    <property type="component" value="Unassembled WGS sequence"/>
</dbReference>
<evidence type="ECO:0000259" key="1">
    <source>
        <dbReference type="Pfam" id="PF00534"/>
    </source>
</evidence>
<dbReference type="PANTHER" id="PTHR45947:SF15">
    <property type="entry name" value="TEICHURONIC ACID BIOSYNTHESIS GLYCOSYLTRANSFERASE TUAC-RELATED"/>
    <property type="match status" value="1"/>
</dbReference>
<organism evidence="3 4">
    <name type="scientific">Granulicella aggregans</name>
    <dbReference type="NCBI Taxonomy" id="474949"/>
    <lineage>
        <taxon>Bacteria</taxon>
        <taxon>Pseudomonadati</taxon>
        <taxon>Acidobacteriota</taxon>
        <taxon>Terriglobia</taxon>
        <taxon>Terriglobales</taxon>
        <taxon>Acidobacteriaceae</taxon>
        <taxon>Granulicella</taxon>
    </lineage>
</organism>
<dbReference type="Pfam" id="PF13579">
    <property type="entry name" value="Glyco_trans_4_4"/>
    <property type="match status" value="1"/>
</dbReference>
<dbReference type="RefSeq" id="WP_184221548.1">
    <property type="nucleotide sequence ID" value="NZ_JACHIP010000007.1"/>
</dbReference>
<dbReference type="InterPro" id="IPR028098">
    <property type="entry name" value="Glyco_trans_4-like_N"/>
</dbReference>
<evidence type="ECO:0000313" key="3">
    <source>
        <dbReference type="EMBL" id="MBB5059742.1"/>
    </source>
</evidence>
<name>A0A7W7ZH51_9BACT</name>
<dbReference type="EMBL" id="JACHIP010000007">
    <property type="protein sequence ID" value="MBB5059742.1"/>
    <property type="molecule type" value="Genomic_DNA"/>
</dbReference>
<keyword evidence="3" id="KW-0808">Transferase</keyword>